<dbReference type="PANTHER" id="PTHR28243:SF1">
    <property type="entry name" value="PYRIDOXAMINE 5'-PHOSPHATE OXIDASE ALR4036 FAMILY FMN-BINDING DOMAIN-CONTAINING PROTEIN"/>
    <property type="match status" value="1"/>
</dbReference>
<dbReference type="Proteomes" id="UP000703269">
    <property type="component" value="Unassembled WGS sequence"/>
</dbReference>
<organism evidence="2 3">
    <name type="scientific">Phanerochaete sordida</name>
    <dbReference type="NCBI Taxonomy" id="48140"/>
    <lineage>
        <taxon>Eukaryota</taxon>
        <taxon>Fungi</taxon>
        <taxon>Dikarya</taxon>
        <taxon>Basidiomycota</taxon>
        <taxon>Agaricomycotina</taxon>
        <taxon>Agaricomycetes</taxon>
        <taxon>Polyporales</taxon>
        <taxon>Phanerochaetaceae</taxon>
        <taxon>Phanerochaete</taxon>
    </lineage>
</organism>
<dbReference type="Pfam" id="PF12766">
    <property type="entry name" value="Pyridox_oxase_2"/>
    <property type="match status" value="1"/>
</dbReference>
<gene>
    <name evidence="2" type="ORF">PsYK624_160180</name>
</gene>
<dbReference type="OrthoDB" id="434253at2759"/>
<dbReference type="EMBL" id="BPQB01000118">
    <property type="protein sequence ID" value="GJE99747.1"/>
    <property type="molecule type" value="Genomic_DNA"/>
</dbReference>
<dbReference type="GO" id="GO:0010181">
    <property type="term" value="F:FMN binding"/>
    <property type="evidence" value="ECO:0007669"/>
    <property type="project" value="InterPro"/>
</dbReference>
<evidence type="ECO:0000259" key="1">
    <source>
        <dbReference type="Pfam" id="PF12766"/>
    </source>
</evidence>
<keyword evidence="3" id="KW-1185">Reference proteome</keyword>
<reference evidence="2 3" key="1">
    <citation type="submission" date="2021-08" db="EMBL/GenBank/DDBJ databases">
        <title>Draft Genome Sequence of Phanerochaete sordida strain YK-624.</title>
        <authorList>
            <person name="Mori T."/>
            <person name="Dohra H."/>
            <person name="Suzuki T."/>
            <person name="Kawagishi H."/>
            <person name="Hirai H."/>
        </authorList>
    </citation>
    <scope>NUCLEOTIDE SEQUENCE [LARGE SCALE GENOMIC DNA]</scope>
    <source>
        <strain evidence="2 3">YK-624</strain>
    </source>
</reference>
<dbReference type="AlphaFoldDB" id="A0A9P3LMX6"/>
<accession>A0A9P3LMX6</accession>
<evidence type="ECO:0000313" key="3">
    <source>
        <dbReference type="Proteomes" id="UP000703269"/>
    </source>
</evidence>
<dbReference type="InterPro" id="IPR012349">
    <property type="entry name" value="Split_barrel_FMN-bd"/>
</dbReference>
<comment type="caution">
    <text evidence="2">The sequence shown here is derived from an EMBL/GenBank/DDBJ whole genome shotgun (WGS) entry which is preliminary data.</text>
</comment>
<dbReference type="Gene3D" id="2.30.110.10">
    <property type="entry name" value="Electron Transport, Fmn-binding Protein, Chain A"/>
    <property type="match status" value="1"/>
</dbReference>
<sequence>MATPRWVKAIKDALAVPENKGKIVYQVASVDSHNIPHVRTQVHRGFLIPKRAPQVPLLVSSSDVRAPKVVQMLSNTTVELCWWMEGSSDQFRIQAKAHVVTPPDHALRGVSSQLPSVRALDEGGEEREDNETLLEKGGKYDWEKKRRETFEAMKPPMKASWCVPHAPGSRMASYDTPTREQWPTEVPDFADLKTDQDKKNYEFALSNFAMVVFEPTRVDWVQLGESPNRRTLFTRTDFAGGMEWEEQILVP</sequence>
<feature type="domain" description="Pyridoxamine 5'-phosphate oxidase Alr4036 family FMN-binding" evidence="1">
    <location>
        <begin position="4"/>
        <end position="100"/>
    </location>
</feature>
<dbReference type="PANTHER" id="PTHR28243">
    <property type="entry name" value="AGL049CP"/>
    <property type="match status" value="1"/>
</dbReference>
<name>A0A9P3LMX6_9APHY</name>
<dbReference type="SUPFAM" id="SSF50475">
    <property type="entry name" value="FMN-binding split barrel"/>
    <property type="match status" value="1"/>
</dbReference>
<protein>
    <submittedName>
        <fullName evidence="2">Pyridoxamine 5'-phosphate oxidase-domain-containing protein</fullName>
    </submittedName>
</protein>
<dbReference type="InterPro" id="IPR024624">
    <property type="entry name" value="Pyridox_Oxase_Alr4036_FMN-bd"/>
</dbReference>
<evidence type="ECO:0000313" key="2">
    <source>
        <dbReference type="EMBL" id="GJE99747.1"/>
    </source>
</evidence>
<proteinExistence type="predicted"/>